<dbReference type="Proteomes" id="UP000320585">
    <property type="component" value="Chromosome"/>
</dbReference>
<dbReference type="GeneID" id="92716812"/>
<keyword evidence="3" id="KW-1185">Reference proteome</keyword>
<name>A0A8D4UV98_9FIRM</name>
<protein>
    <recommendedName>
        <fullName evidence="1">HicB-like antitoxin of toxin-antitoxin system domain-containing protein</fullName>
    </recommendedName>
</protein>
<feature type="domain" description="HicB-like antitoxin of toxin-antitoxin system" evidence="1">
    <location>
        <begin position="5"/>
        <end position="65"/>
    </location>
</feature>
<evidence type="ECO:0000259" key="1">
    <source>
        <dbReference type="Pfam" id="PF15919"/>
    </source>
</evidence>
<gene>
    <name evidence="2" type="ORF">Dia5BBH33_15890</name>
</gene>
<dbReference type="RefSeq" id="WP_022382571.1">
    <property type="nucleotide sequence ID" value="NZ_AP019697.1"/>
</dbReference>
<dbReference type="InterPro" id="IPR051404">
    <property type="entry name" value="TA_system_antitoxin"/>
</dbReference>
<dbReference type="OrthoDB" id="1634341at2"/>
<dbReference type="PANTHER" id="PTHR34504:SF2">
    <property type="entry name" value="UPF0150 PROTEIN SSL0259"/>
    <property type="match status" value="1"/>
</dbReference>
<dbReference type="AlphaFoldDB" id="A0A8D4UV98"/>
<dbReference type="Gene3D" id="3.30.160.250">
    <property type="match status" value="1"/>
</dbReference>
<dbReference type="KEGG" id="dho:Dia5BBH33_15890"/>
<dbReference type="InterPro" id="IPR031807">
    <property type="entry name" value="HicB-like"/>
</dbReference>
<evidence type="ECO:0000313" key="2">
    <source>
        <dbReference type="EMBL" id="BBK25654.1"/>
    </source>
</evidence>
<dbReference type="SUPFAM" id="SSF143100">
    <property type="entry name" value="TTHA1013/TTHA0281-like"/>
    <property type="match status" value="1"/>
</dbReference>
<accession>A0A8D4UV98</accession>
<sequence>MEYFYPAIVKHDAKGGIFSVIFPDLNGCQAQGRTAEEAVLKAREALAASLLEMEEKGLEIPPASDERLFRLRYGGSRCCTILVNMETYREYREYKVRAADHQTAVWAETARKTRRVGILARVFGLR</sequence>
<evidence type="ECO:0000313" key="3">
    <source>
        <dbReference type="Proteomes" id="UP000320585"/>
    </source>
</evidence>
<proteinExistence type="predicted"/>
<dbReference type="Pfam" id="PF15919">
    <property type="entry name" value="HicB_lk_antitox"/>
    <property type="match status" value="1"/>
</dbReference>
<reference evidence="3" key="1">
    <citation type="submission" date="2019-05" db="EMBL/GenBank/DDBJ databases">
        <title>Complete genome sequencing of Dialister sp. strain 5BBH33.</title>
        <authorList>
            <person name="Sakamoto M."/>
            <person name="Murakami T."/>
            <person name="Mori H."/>
        </authorList>
    </citation>
    <scope>NUCLEOTIDE SEQUENCE [LARGE SCALE GENOMIC DNA]</scope>
    <source>
        <strain evidence="3">5BBH33</strain>
    </source>
</reference>
<dbReference type="EMBL" id="AP019697">
    <property type="protein sequence ID" value="BBK25654.1"/>
    <property type="molecule type" value="Genomic_DNA"/>
</dbReference>
<organism evidence="2 3">
    <name type="scientific">Dialister hominis</name>
    <dbReference type="NCBI Taxonomy" id="2582419"/>
    <lineage>
        <taxon>Bacteria</taxon>
        <taxon>Bacillati</taxon>
        <taxon>Bacillota</taxon>
        <taxon>Negativicutes</taxon>
        <taxon>Veillonellales</taxon>
        <taxon>Veillonellaceae</taxon>
        <taxon>Dialister</taxon>
    </lineage>
</organism>
<dbReference type="InterPro" id="IPR035069">
    <property type="entry name" value="TTHA1013/TTHA0281-like"/>
</dbReference>
<dbReference type="PANTHER" id="PTHR34504">
    <property type="entry name" value="ANTITOXIN HICB"/>
    <property type="match status" value="1"/>
</dbReference>